<organism evidence="1 2">
    <name type="scientific">Methanobrevibacter cuticularis</name>
    <dbReference type="NCBI Taxonomy" id="47311"/>
    <lineage>
        <taxon>Archaea</taxon>
        <taxon>Methanobacteriati</taxon>
        <taxon>Methanobacteriota</taxon>
        <taxon>Methanomada group</taxon>
        <taxon>Methanobacteria</taxon>
        <taxon>Methanobacteriales</taxon>
        <taxon>Methanobacteriaceae</taxon>
        <taxon>Methanobrevibacter</taxon>
    </lineage>
</organism>
<gene>
    <name evidence="1" type="ORF">MBCUT_02000</name>
</gene>
<proteinExistence type="predicted"/>
<comment type="caution">
    <text evidence="1">The sequence shown here is derived from an EMBL/GenBank/DDBJ whole genome shotgun (WGS) entry which is preliminary data.</text>
</comment>
<dbReference type="STRING" id="47311.MBCUT_02000"/>
<keyword evidence="2" id="KW-1185">Reference proteome</keyword>
<evidence type="ECO:0000313" key="2">
    <source>
        <dbReference type="Proteomes" id="UP000077275"/>
    </source>
</evidence>
<reference evidence="1 2" key="1">
    <citation type="submission" date="2016-04" db="EMBL/GenBank/DDBJ databases">
        <title>Genome sequence of Methanobrevibacter cuticularis DSM 11139.</title>
        <authorList>
            <person name="Poehlein A."/>
            <person name="Seedorf H."/>
            <person name="Daniel R."/>
        </authorList>
    </citation>
    <scope>NUCLEOTIDE SEQUENCE [LARGE SCALE GENOMIC DNA]</scope>
    <source>
        <strain evidence="1 2">DSM 11139</strain>
    </source>
</reference>
<dbReference type="EMBL" id="LWMW01000033">
    <property type="protein sequence ID" value="KZX17525.1"/>
    <property type="molecule type" value="Genomic_DNA"/>
</dbReference>
<evidence type="ECO:0000313" key="1">
    <source>
        <dbReference type="EMBL" id="KZX17525.1"/>
    </source>
</evidence>
<accession>A0A166FC92</accession>
<protein>
    <submittedName>
        <fullName evidence="1">Uncharacterized protein</fullName>
    </submittedName>
</protein>
<dbReference type="AlphaFoldDB" id="A0A166FC92"/>
<name>A0A166FC92_9EURY</name>
<sequence>MIAIRMIRTISAKDLIKEFEKTYGSIEQLEKVLEKGEGDINGRWLKRLEIFP</sequence>
<dbReference type="Proteomes" id="UP000077275">
    <property type="component" value="Unassembled WGS sequence"/>
</dbReference>
<dbReference type="PATRIC" id="fig|47311.3.peg.217"/>